<evidence type="ECO:0000313" key="3">
    <source>
        <dbReference type="EMBL" id="AXF21270.1"/>
    </source>
</evidence>
<name>A0A2Z5MVA4_BURPY</name>
<evidence type="ECO:0000313" key="4">
    <source>
        <dbReference type="Proteomes" id="UP000253104"/>
    </source>
</evidence>
<feature type="region of interest" description="Disordered" evidence="1">
    <location>
        <begin position="1"/>
        <end position="30"/>
    </location>
</feature>
<dbReference type="EMBL" id="CP024902">
    <property type="protein sequence ID" value="AXF21270.1"/>
    <property type="molecule type" value="Genomic_DNA"/>
</dbReference>
<feature type="compositionally biased region" description="Basic and acidic residues" evidence="1">
    <location>
        <begin position="1"/>
        <end position="15"/>
    </location>
</feature>
<dbReference type="OrthoDB" id="1907165at2"/>
<sequence length="92" mass="9829">MADRRRVRGKDERGRAGRRSQTARRTGVRAERRCKLDGGNIELGCPGTFTVKAAGHSWGGPALPGGFDAGSALGLAPARRRRGGRRACRSLT</sequence>
<gene>
    <name evidence="3" type="ORF">CUJ89_12790</name>
</gene>
<accession>A0A2Z5MVA4</accession>
<dbReference type="Proteomes" id="UP000253104">
    <property type="component" value="Chromosome mHSR5_A"/>
</dbReference>
<dbReference type="Pfam" id="PF10106">
    <property type="entry name" value="DUF2345"/>
    <property type="match status" value="1"/>
</dbReference>
<organism evidence="3 4">
    <name type="scientific">Burkholderia pyrrocinia</name>
    <name type="common">Pseudomonas pyrrocinia</name>
    <dbReference type="NCBI Taxonomy" id="60550"/>
    <lineage>
        <taxon>Bacteria</taxon>
        <taxon>Pseudomonadati</taxon>
        <taxon>Pseudomonadota</taxon>
        <taxon>Betaproteobacteria</taxon>
        <taxon>Burkholderiales</taxon>
        <taxon>Burkholderiaceae</taxon>
        <taxon>Burkholderia</taxon>
        <taxon>Burkholderia cepacia complex</taxon>
    </lineage>
</organism>
<feature type="domain" description="DUF2345" evidence="2">
    <location>
        <begin position="34"/>
        <end position="62"/>
    </location>
</feature>
<protein>
    <recommendedName>
        <fullName evidence="2">DUF2345 domain-containing protein</fullName>
    </recommendedName>
</protein>
<evidence type="ECO:0000256" key="1">
    <source>
        <dbReference type="SAM" id="MobiDB-lite"/>
    </source>
</evidence>
<reference evidence="3 4" key="1">
    <citation type="journal article" date="2018" name="ISME J.">
        <title>Involvement of Burkholderiaceae and sulfurous volatiles in disease-suppressive soils.</title>
        <authorList>
            <person name="Carrion V.J."/>
            <person name="Cordovez V."/>
            <person name="Tyc O."/>
            <person name="Etalo D.W."/>
            <person name="de Bruijn I."/>
            <person name="de Jager V.C."/>
            <person name="Medema M.H."/>
            <person name="Eberl L."/>
            <person name="Raaijmakers J.M."/>
        </authorList>
    </citation>
    <scope>NUCLEOTIDE SEQUENCE [LARGE SCALE GENOMIC DNA]</scope>
    <source>
        <strain evidence="4">mHSR5</strain>
    </source>
</reference>
<dbReference type="InterPro" id="IPR018769">
    <property type="entry name" value="VgrG2_DUF2345"/>
</dbReference>
<dbReference type="AlphaFoldDB" id="A0A2Z5MVA4"/>
<proteinExistence type="predicted"/>
<evidence type="ECO:0000259" key="2">
    <source>
        <dbReference type="Pfam" id="PF10106"/>
    </source>
</evidence>